<comment type="caution">
    <text evidence="1">The sequence shown here is derived from an EMBL/GenBank/DDBJ whole genome shotgun (WGS) entry which is preliminary data.</text>
</comment>
<organism evidence="1 2">
    <name type="scientific">Thauera linaloolentis (strain DSM 12138 / JCM 21573 / CCUG 41526 / CIP 105981 / IAM 15112 / NBRC 102519 / 47Lol)</name>
    <dbReference type="NCBI Taxonomy" id="1123367"/>
    <lineage>
        <taxon>Bacteria</taxon>
        <taxon>Pseudomonadati</taxon>
        <taxon>Pseudomonadota</taxon>
        <taxon>Betaproteobacteria</taxon>
        <taxon>Rhodocyclales</taxon>
        <taxon>Zoogloeaceae</taxon>
        <taxon>Thauera</taxon>
    </lineage>
</organism>
<name>N6XNW7_THAL4</name>
<sequence>MQDRGAGRLPGYQFASRQHTNELAPLWALGAGAALFDQHRRVDARAARLWGHGRPYDWDGSCIDNTVVFDVMNQVFLNDHLRGQPRTGAR</sequence>
<evidence type="ECO:0000313" key="1">
    <source>
        <dbReference type="EMBL" id="ENO83381.1"/>
    </source>
</evidence>
<evidence type="ECO:0000313" key="2">
    <source>
        <dbReference type="Proteomes" id="UP000013232"/>
    </source>
</evidence>
<dbReference type="RefSeq" id="WP_004349869.1">
    <property type="nucleotide sequence ID" value="NZ_AMXE01000168.1"/>
</dbReference>
<dbReference type="OrthoDB" id="9794455at2"/>
<dbReference type="AlphaFoldDB" id="N6XNW7"/>
<proteinExistence type="predicted"/>
<keyword evidence="2" id="KW-1185">Reference proteome</keyword>
<accession>N6XNW7</accession>
<protein>
    <submittedName>
        <fullName evidence="1">Alkaline phosphatase</fullName>
    </submittedName>
</protein>
<reference evidence="1 2" key="1">
    <citation type="submission" date="2012-09" db="EMBL/GenBank/DDBJ databases">
        <title>Draft Genome Sequences of 6 Strains from Genus Thauera.</title>
        <authorList>
            <person name="Liu B."/>
            <person name="Shapleigh J.P."/>
            <person name="Frostegard A.H."/>
        </authorList>
    </citation>
    <scope>NUCLEOTIDE SEQUENCE [LARGE SCALE GENOMIC DNA]</scope>
    <source>
        <strain evidence="2">47Lol / DSM 12138</strain>
    </source>
</reference>
<gene>
    <name evidence="1" type="ORF">C666_18915</name>
</gene>
<dbReference type="EMBL" id="AMXE01000168">
    <property type="protein sequence ID" value="ENO83381.1"/>
    <property type="molecule type" value="Genomic_DNA"/>
</dbReference>
<dbReference type="STRING" id="1123367.GCA_000621305_00809"/>
<dbReference type="Proteomes" id="UP000013232">
    <property type="component" value="Unassembled WGS sequence"/>
</dbReference>